<dbReference type="KEGG" id="rhs:A3Q41_01458"/>
<accession>A0A143QIY9</accession>
<dbReference type="Proteomes" id="UP000076038">
    <property type="component" value="Chromosome"/>
</dbReference>
<evidence type="ECO:0000256" key="1">
    <source>
        <dbReference type="ARBA" id="ARBA00022679"/>
    </source>
</evidence>
<dbReference type="PROSITE" id="PS51186">
    <property type="entry name" value="GNAT"/>
    <property type="match status" value="1"/>
</dbReference>
<dbReference type="OrthoDB" id="9803233at2"/>
<keyword evidence="1 4" id="KW-0808">Transferase</keyword>
<dbReference type="SUPFAM" id="SSF55729">
    <property type="entry name" value="Acyl-CoA N-acyltransferases (Nat)"/>
    <property type="match status" value="1"/>
</dbReference>
<dbReference type="InterPro" id="IPR000182">
    <property type="entry name" value="GNAT_dom"/>
</dbReference>
<gene>
    <name evidence="4" type="primary">ysnE</name>
    <name evidence="4" type="ORF">A3Q41_01458</name>
</gene>
<dbReference type="Gene3D" id="3.40.630.30">
    <property type="match status" value="1"/>
</dbReference>
<keyword evidence="2 4" id="KW-0012">Acyltransferase</keyword>
<dbReference type="EMBL" id="CP015220">
    <property type="protein sequence ID" value="AMY22766.1"/>
    <property type="molecule type" value="Genomic_DNA"/>
</dbReference>
<name>A0A143QIY9_RHOFA</name>
<proteinExistence type="predicted"/>
<dbReference type="CDD" id="cd04301">
    <property type="entry name" value="NAT_SF"/>
    <property type="match status" value="1"/>
</dbReference>
<dbReference type="PANTHER" id="PTHR43877:SF5">
    <property type="entry name" value="BLL8307 PROTEIN"/>
    <property type="match status" value="1"/>
</dbReference>
<dbReference type="AlphaFoldDB" id="A0A143QIY9"/>
<dbReference type="RefSeq" id="WP_032371448.1">
    <property type="nucleotide sequence ID" value="NZ_CP015220.1"/>
</dbReference>
<dbReference type="EC" id="2.3.1.-" evidence="4"/>
<evidence type="ECO:0000313" key="5">
    <source>
        <dbReference type="Proteomes" id="UP000076038"/>
    </source>
</evidence>
<dbReference type="PATRIC" id="fig|1653479.3.peg.1478"/>
<organism evidence="4 5">
    <name type="scientific">Rhodococcoides fascians</name>
    <name type="common">Rhodococcus fascians</name>
    <dbReference type="NCBI Taxonomy" id="1828"/>
    <lineage>
        <taxon>Bacteria</taxon>
        <taxon>Bacillati</taxon>
        <taxon>Actinomycetota</taxon>
        <taxon>Actinomycetes</taxon>
        <taxon>Mycobacteriales</taxon>
        <taxon>Nocardiaceae</taxon>
        <taxon>Rhodococcoides</taxon>
    </lineage>
</organism>
<evidence type="ECO:0000313" key="4">
    <source>
        <dbReference type="EMBL" id="AMY22766.1"/>
    </source>
</evidence>
<dbReference type="InterPro" id="IPR016181">
    <property type="entry name" value="Acyl_CoA_acyltransferase"/>
</dbReference>
<evidence type="ECO:0000256" key="2">
    <source>
        <dbReference type="ARBA" id="ARBA00023315"/>
    </source>
</evidence>
<dbReference type="Pfam" id="PF00583">
    <property type="entry name" value="Acetyltransf_1"/>
    <property type="match status" value="1"/>
</dbReference>
<evidence type="ECO:0000259" key="3">
    <source>
        <dbReference type="PROSITE" id="PS51186"/>
    </source>
</evidence>
<protein>
    <submittedName>
        <fullName evidence="4">Putative N-acetyltransferase YsnE</fullName>
        <ecNumber evidence="4">2.3.1.-</ecNumber>
    </submittedName>
</protein>
<sequence>MRLEVDDLSRPEVGALLVEHLADMHATSPAESVHALDLSGLRGPDMRVWTAWEAGALLGIAALKTLTPEHGELKSMRTSNFARGRGVASGLLDHVLTEARRLGFERVSLETGTQDYFAAARRLYERHGFVAVPPFGDYVVDPSSTFYSLVL</sequence>
<keyword evidence="5" id="KW-1185">Reference proteome</keyword>
<dbReference type="PANTHER" id="PTHR43877">
    <property type="entry name" value="AMINOALKYLPHOSPHONATE N-ACETYLTRANSFERASE-RELATED-RELATED"/>
    <property type="match status" value="1"/>
</dbReference>
<feature type="domain" description="N-acetyltransferase" evidence="3">
    <location>
        <begin position="3"/>
        <end position="151"/>
    </location>
</feature>
<dbReference type="InterPro" id="IPR050832">
    <property type="entry name" value="Bact_Acetyltransf"/>
</dbReference>
<reference evidence="5" key="2">
    <citation type="submission" date="2016-04" db="EMBL/GenBank/DDBJ databases">
        <title>Complete Genome and Plasmid Sequences for Rhodococcus fascians D188 and Draft Sequences for Rhodococcus spp. Isolates PBTS 1 and PBTS 2.</title>
        <authorList>
            <person name="Stamer R."/>
            <person name="Vereecke D."/>
            <person name="Zhang Y."/>
            <person name="Schilkey F."/>
            <person name="Devitt N."/>
            <person name="Randall J."/>
        </authorList>
    </citation>
    <scope>NUCLEOTIDE SEQUENCE [LARGE SCALE GENOMIC DNA]</scope>
    <source>
        <strain evidence="5">PBTS2</strain>
    </source>
</reference>
<reference evidence="4 5" key="1">
    <citation type="journal article" date="2016" name="Genome Announc.">
        <title>Complete Genome and Plasmid Sequences for Rhodococcus fascians D188 and Draft Sequences for Rhodococcus Isolates PBTS 1 and PBTS 2.</title>
        <authorList>
            <person name="Stamler R.A."/>
            <person name="Vereecke D."/>
            <person name="Zhang Y."/>
            <person name="Schilkey F."/>
            <person name="Devitt N."/>
            <person name="Randall J.J."/>
        </authorList>
    </citation>
    <scope>NUCLEOTIDE SEQUENCE [LARGE SCALE GENOMIC DNA]</scope>
    <source>
        <strain evidence="4 5">PBTS2</strain>
    </source>
</reference>
<dbReference type="GO" id="GO:0016747">
    <property type="term" value="F:acyltransferase activity, transferring groups other than amino-acyl groups"/>
    <property type="evidence" value="ECO:0007669"/>
    <property type="project" value="InterPro"/>
</dbReference>